<dbReference type="Pfam" id="PF07883">
    <property type="entry name" value="Cupin_2"/>
    <property type="match status" value="1"/>
</dbReference>
<dbReference type="SUPFAM" id="SSF51182">
    <property type="entry name" value="RmlC-like cupins"/>
    <property type="match status" value="1"/>
</dbReference>
<dbReference type="Pfam" id="PF01381">
    <property type="entry name" value="HTH_3"/>
    <property type="match status" value="1"/>
</dbReference>
<organism evidence="3 4">
    <name type="scientific">Croceibacterium xixiisoli</name>
    <dbReference type="NCBI Taxonomy" id="1476466"/>
    <lineage>
        <taxon>Bacteria</taxon>
        <taxon>Pseudomonadati</taxon>
        <taxon>Pseudomonadota</taxon>
        <taxon>Alphaproteobacteria</taxon>
        <taxon>Sphingomonadales</taxon>
        <taxon>Erythrobacteraceae</taxon>
        <taxon>Croceibacterium</taxon>
    </lineage>
</organism>
<dbReference type="GO" id="GO:0005829">
    <property type="term" value="C:cytosol"/>
    <property type="evidence" value="ECO:0007669"/>
    <property type="project" value="TreeGrafter"/>
</dbReference>
<protein>
    <submittedName>
        <fullName evidence="3">Helix-turn-helix domain-containing protein</fullName>
    </submittedName>
</protein>
<dbReference type="Proteomes" id="UP000469430">
    <property type="component" value="Unassembled WGS sequence"/>
</dbReference>
<dbReference type="SUPFAM" id="SSF47413">
    <property type="entry name" value="lambda repressor-like DNA-binding domains"/>
    <property type="match status" value="1"/>
</dbReference>
<evidence type="ECO:0000259" key="2">
    <source>
        <dbReference type="PROSITE" id="PS50943"/>
    </source>
</evidence>
<proteinExistence type="predicted"/>
<name>A0A6I4TY24_9SPHN</name>
<evidence type="ECO:0000256" key="1">
    <source>
        <dbReference type="ARBA" id="ARBA00023125"/>
    </source>
</evidence>
<evidence type="ECO:0000313" key="4">
    <source>
        <dbReference type="Proteomes" id="UP000469430"/>
    </source>
</evidence>
<dbReference type="InterPro" id="IPR014710">
    <property type="entry name" value="RmlC-like_jellyroll"/>
</dbReference>
<dbReference type="CDD" id="cd02209">
    <property type="entry name" value="cupin_XRE_C"/>
    <property type="match status" value="1"/>
</dbReference>
<dbReference type="PANTHER" id="PTHR46797:SF20">
    <property type="entry name" value="BLR4304 PROTEIN"/>
    <property type="match status" value="1"/>
</dbReference>
<dbReference type="PROSITE" id="PS50943">
    <property type="entry name" value="HTH_CROC1"/>
    <property type="match status" value="1"/>
</dbReference>
<feature type="domain" description="HTH cro/C1-type" evidence="2">
    <location>
        <begin position="50"/>
        <end position="104"/>
    </location>
</feature>
<dbReference type="AlphaFoldDB" id="A0A6I4TY24"/>
<dbReference type="InterPro" id="IPR011051">
    <property type="entry name" value="RmlC_Cupin_sf"/>
</dbReference>
<dbReference type="InterPro" id="IPR013096">
    <property type="entry name" value="Cupin_2"/>
</dbReference>
<dbReference type="InterPro" id="IPR010982">
    <property type="entry name" value="Lambda_DNA-bd_dom_sf"/>
</dbReference>
<dbReference type="Gene3D" id="1.10.260.40">
    <property type="entry name" value="lambda repressor-like DNA-binding domains"/>
    <property type="match status" value="1"/>
</dbReference>
<sequence>MRKIFCRGGIFPLSQQPAFPFPQANSPMIEADADSSSHDSRMIADPAAALRALRAAKGWTLADVKDRTGMSISTLSKLENGKMGLSYDKLLKLGHGLGVDIAQLLSGGEIVRGEIVRGETGAMFPFNGAGLQPGGAPQLVSGRRSITRKGEEKNIGTPFYDYACHAPELLNRSIHPMLVDVKARSIEDFPEFTRHAGEEFSYVVDGIIEFHCDLYAPVLLHEGDSIYFDAGMGHAYIAAAPGRCRIMSVCTSIPHV</sequence>
<dbReference type="InterPro" id="IPR001387">
    <property type="entry name" value="Cro/C1-type_HTH"/>
</dbReference>
<dbReference type="PANTHER" id="PTHR46797">
    <property type="entry name" value="HTH-TYPE TRANSCRIPTIONAL REGULATOR"/>
    <property type="match status" value="1"/>
</dbReference>
<keyword evidence="1" id="KW-0238">DNA-binding</keyword>
<dbReference type="GO" id="GO:0003677">
    <property type="term" value="F:DNA binding"/>
    <property type="evidence" value="ECO:0007669"/>
    <property type="project" value="UniProtKB-KW"/>
</dbReference>
<accession>A0A6I4TY24</accession>
<gene>
    <name evidence="3" type="ORF">GRI97_11170</name>
</gene>
<dbReference type="InterPro" id="IPR050807">
    <property type="entry name" value="TransReg_Diox_bact_type"/>
</dbReference>
<dbReference type="GO" id="GO:0003700">
    <property type="term" value="F:DNA-binding transcription factor activity"/>
    <property type="evidence" value="ECO:0007669"/>
    <property type="project" value="TreeGrafter"/>
</dbReference>
<dbReference type="Gene3D" id="2.60.120.10">
    <property type="entry name" value="Jelly Rolls"/>
    <property type="match status" value="1"/>
</dbReference>
<keyword evidence="4" id="KW-1185">Reference proteome</keyword>
<dbReference type="CDD" id="cd00093">
    <property type="entry name" value="HTH_XRE"/>
    <property type="match status" value="1"/>
</dbReference>
<dbReference type="EMBL" id="WTYJ01000002">
    <property type="protein sequence ID" value="MXO99548.1"/>
    <property type="molecule type" value="Genomic_DNA"/>
</dbReference>
<comment type="caution">
    <text evidence="3">The sequence shown here is derived from an EMBL/GenBank/DDBJ whole genome shotgun (WGS) entry which is preliminary data.</text>
</comment>
<reference evidence="3 4" key="1">
    <citation type="submission" date="2019-12" db="EMBL/GenBank/DDBJ databases">
        <title>Genomic-based taxomic classification of the family Erythrobacteraceae.</title>
        <authorList>
            <person name="Xu L."/>
        </authorList>
    </citation>
    <scope>NUCLEOTIDE SEQUENCE [LARGE SCALE GENOMIC DNA]</scope>
    <source>
        <strain evidence="3 4">S36</strain>
    </source>
</reference>
<dbReference type="SMART" id="SM00530">
    <property type="entry name" value="HTH_XRE"/>
    <property type="match status" value="1"/>
</dbReference>
<evidence type="ECO:0000313" key="3">
    <source>
        <dbReference type="EMBL" id="MXO99548.1"/>
    </source>
</evidence>